<reference evidence="1" key="2">
    <citation type="submission" date="2019-01" db="EMBL/GenBank/DDBJ databases">
        <authorList>
            <consortium name="NCBI Pathogen Detection Project"/>
        </authorList>
    </citation>
    <scope>NUCLEOTIDE SEQUENCE</scope>
    <source>
        <strain evidence="1">P125109</strain>
    </source>
</reference>
<name>A0A024J4C3_SALEP</name>
<sequence length="169" mass="19207">MRTGVISMNQPLLFRTVAGRQSNHEGFYMPPGIRHLGTLSLYRAVAWWGLFLGREFTRDDVSEAFSIEPRRASGILNYICNRHNDDDICFDSRLHPVRGGRAQLVVRIRAVESRPDTIRRQRTDRPGGKVSDRQYDRQMAHWLLSRPAGGDTAKLAAWQAACPVREASC</sequence>
<accession>A0A024J4C3</accession>
<proteinExistence type="predicted"/>
<dbReference type="EMBL" id="DAAQSA010000020">
    <property type="protein sequence ID" value="HAE0639934.1"/>
    <property type="molecule type" value="Genomic_DNA"/>
</dbReference>
<evidence type="ECO:0000313" key="2">
    <source>
        <dbReference type="EMBL" id="HAE0257931.1"/>
    </source>
</evidence>
<reference evidence="1" key="1">
    <citation type="journal article" date="2018" name="Genome Biol.">
        <title>SKESA: strategic k-mer extension for scrupulous assemblies.</title>
        <authorList>
            <person name="Souvorov A."/>
            <person name="Agarwala R."/>
            <person name="Lipman D.J."/>
        </authorList>
    </citation>
    <scope>NUCLEOTIDE SEQUENCE</scope>
    <source>
        <strain evidence="1">P125109</strain>
    </source>
</reference>
<dbReference type="GO" id="GO:0006351">
    <property type="term" value="P:DNA-templated transcription"/>
    <property type="evidence" value="ECO:0007669"/>
    <property type="project" value="InterPro"/>
</dbReference>
<evidence type="ECO:0000313" key="1">
    <source>
        <dbReference type="EMBL" id="HAD9862483.1"/>
    </source>
</evidence>
<dbReference type="Gene3D" id="1.10.10.10">
    <property type="entry name" value="Winged helix-like DNA-binding domain superfamily/Winged helix DNA-binding domain"/>
    <property type="match status" value="1"/>
</dbReference>
<protein>
    <submittedName>
        <fullName evidence="1">CaiF/GrlA family transcriptional regulator</fullName>
    </submittedName>
</protein>
<evidence type="ECO:0000313" key="3">
    <source>
        <dbReference type="EMBL" id="HAE0520768.1"/>
    </source>
</evidence>
<dbReference type="AlphaFoldDB" id="A0A024J4C3"/>
<comment type="caution">
    <text evidence="1">The sequence shown here is derived from an EMBL/GenBank/DDBJ whole genome shotgun (WGS) entry which is preliminary data.</text>
</comment>
<organism evidence="1">
    <name type="scientific">Salmonella enteritidis PT4 (strain P125109)</name>
    <dbReference type="NCBI Taxonomy" id="550537"/>
    <lineage>
        <taxon>Bacteria</taxon>
        <taxon>Pseudomonadati</taxon>
        <taxon>Pseudomonadota</taxon>
        <taxon>Gammaproteobacteria</taxon>
        <taxon>Enterobacterales</taxon>
        <taxon>Enterobacteriaceae</taxon>
        <taxon>Salmonella</taxon>
    </lineage>
</organism>
<dbReference type="InterPro" id="IPR036388">
    <property type="entry name" value="WH-like_DNA-bd_sf"/>
</dbReference>
<dbReference type="RefSeq" id="WP_001541544.1">
    <property type="nucleotide sequence ID" value="NZ_HG970000.1"/>
</dbReference>
<evidence type="ECO:0000313" key="4">
    <source>
        <dbReference type="EMBL" id="HAE0639934.1"/>
    </source>
</evidence>
<dbReference type="InterPro" id="IPR020357">
    <property type="entry name" value="Tscrpt_reg_CaiF/GrlA"/>
</dbReference>
<dbReference type="EMBL" id="DAAQRD010000032">
    <property type="protein sequence ID" value="HAE0520768.1"/>
    <property type="molecule type" value="Genomic_DNA"/>
</dbReference>
<dbReference type="EMBL" id="DAAQOY010000016">
    <property type="protein sequence ID" value="HAE0257931.1"/>
    <property type="molecule type" value="Genomic_DNA"/>
</dbReference>
<dbReference type="EMBL" id="DAAQLS010000022">
    <property type="protein sequence ID" value="HAD9862483.1"/>
    <property type="molecule type" value="Genomic_DNA"/>
</dbReference>
<gene>
    <name evidence="1" type="ORF">G2359_22910</name>
    <name evidence="2" type="ORF">G2712_16940</name>
    <name evidence="3" type="ORF">G2720_23485</name>
    <name evidence="4" type="ORF">G2854_20770</name>
</gene>
<dbReference type="Pfam" id="PF07180">
    <property type="entry name" value="CaiF_GrlA"/>
    <property type="match status" value="1"/>
</dbReference>